<protein>
    <submittedName>
        <fullName evidence="5">Response regulator</fullName>
    </submittedName>
</protein>
<organism evidence="5 6">
    <name type="scientific">Tectimicrobiota bacterium</name>
    <dbReference type="NCBI Taxonomy" id="2528274"/>
    <lineage>
        <taxon>Bacteria</taxon>
        <taxon>Pseudomonadati</taxon>
        <taxon>Nitrospinota/Tectimicrobiota group</taxon>
        <taxon>Candidatus Tectimicrobiota</taxon>
    </lineage>
</organism>
<dbReference type="Proteomes" id="UP000782312">
    <property type="component" value="Unassembled WGS sequence"/>
</dbReference>
<feature type="region of interest" description="Disordered" evidence="3">
    <location>
        <begin position="286"/>
        <end position="439"/>
    </location>
</feature>
<feature type="compositionally biased region" description="Acidic residues" evidence="3">
    <location>
        <begin position="209"/>
        <end position="221"/>
    </location>
</feature>
<dbReference type="CDD" id="cd00156">
    <property type="entry name" value="REC"/>
    <property type="match status" value="1"/>
</dbReference>
<gene>
    <name evidence="5" type="ORF">HYZ11_01845</name>
</gene>
<dbReference type="InterPro" id="IPR050595">
    <property type="entry name" value="Bact_response_regulator"/>
</dbReference>
<dbReference type="InterPro" id="IPR011006">
    <property type="entry name" value="CheY-like_superfamily"/>
</dbReference>
<comment type="caution">
    <text evidence="2">Lacks conserved residue(s) required for the propagation of feature annotation.</text>
</comment>
<sequence length="493" mass="51815">MANLLLVDDSPLIHRVVELTFEGQDFSIHAAETPEQALAMARTVKPDIVVASAEMKGGGGAEICRRLRQEGDLGETPVLLLTSAKSRMSEGEARQAGATAVLIKPFEPERLLAEVGRVLARTGLDKGDSLPGAEPPKQESPAGRDLFEDHELDSLFAGGSEQPAEMPPQAQDDSGLLLEAEKMLDQGPTAGAPPQTAPREQQDVRLFDDSELEDLFAEEAEEKPGAPAAPQAAPSAPPGEEWADLDLDDAAPKAAQAHGDLADLAHRQASAAEAQLAELEAELLSGGGISEDDVRAAESRIENIQEELSRELAGAGDIEMNKPAPESAAPDQAGGDDDLLGLAAEAGFGGPGRREPEASLPEGEELDLDAELAASGVSGEGNPSAPAPSRAELDMDDLMEANLSLPDEETGGETPVWDIPLKAGAPPSGPPSGDAGVPKEEDLEPLVRQSLERTVEAIVPALIRNIEALVVRQLPDLVEKIVLREIEKIKRGE</sequence>
<feature type="compositionally biased region" description="Low complexity" evidence="3">
    <location>
        <begin position="423"/>
        <end position="436"/>
    </location>
</feature>
<feature type="region of interest" description="Disordered" evidence="3">
    <location>
        <begin position="123"/>
        <end position="144"/>
    </location>
</feature>
<reference evidence="5" key="1">
    <citation type="submission" date="2020-07" db="EMBL/GenBank/DDBJ databases">
        <title>Huge and variable diversity of episymbiotic CPR bacteria and DPANN archaea in groundwater ecosystems.</title>
        <authorList>
            <person name="He C.Y."/>
            <person name="Keren R."/>
            <person name="Whittaker M."/>
            <person name="Farag I.F."/>
            <person name="Doudna J."/>
            <person name="Cate J.H.D."/>
            <person name="Banfield J.F."/>
        </authorList>
    </citation>
    <scope>NUCLEOTIDE SEQUENCE</scope>
    <source>
        <strain evidence="5">NC_groundwater_763_Ag_S-0.2um_68_21</strain>
    </source>
</reference>
<dbReference type="InterPro" id="IPR001789">
    <property type="entry name" value="Sig_transdc_resp-reg_receiver"/>
</dbReference>
<evidence type="ECO:0000256" key="3">
    <source>
        <dbReference type="SAM" id="MobiDB-lite"/>
    </source>
</evidence>
<evidence type="ECO:0000313" key="5">
    <source>
        <dbReference type="EMBL" id="MBI3126332.1"/>
    </source>
</evidence>
<dbReference type="SUPFAM" id="SSF52172">
    <property type="entry name" value="CheY-like"/>
    <property type="match status" value="1"/>
</dbReference>
<dbReference type="GO" id="GO:0000160">
    <property type="term" value="P:phosphorelay signal transduction system"/>
    <property type="evidence" value="ECO:0007669"/>
    <property type="project" value="InterPro"/>
</dbReference>
<name>A0A932HY65_UNCTE</name>
<evidence type="ECO:0000256" key="2">
    <source>
        <dbReference type="PROSITE-ProRule" id="PRU00169"/>
    </source>
</evidence>
<feature type="compositionally biased region" description="Low complexity" evidence="3">
    <location>
        <begin position="225"/>
        <end position="240"/>
    </location>
</feature>
<dbReference type="Gene3D" id="3.40.50.2300">
    <property type="match status" value="1"/>
</dbReference>
<dbReference type="EMBL" id="JACPUR010000002">
    <property type="protein sequence ID" value="MBI3126332.1"/>
    <property type="molecule type" value="Genomic_DNA"/>
</dbReference>
<comment type="caution">
    <text evidence="5">The sequence shown here is derived from an EMBL/GenBank/DDBJ whole genome shotgun (WGS) entry which is preliminary data.</text>
</comment>
<dbReference type="Pfam" id="PF00072">
    <property type="entry name" value="Response_reg"/>
    <property type="match status" value="1"/>
</dbReference>
<accession>A0A932HY65</accession>
<proteinExistence type="predicted"/>
<evidence type="ECO:0000259" key="4">
    <source>
        <dbReference type="PROSITE" id="PS50110"/>
    </source>
</evidence>
<dbReference type="PROSITE" id="PS50110">
    <property type="entry name" value="RESPONSE_REGULATORY"/>
    <property type="match status" value="1"/>
</dbReference>
<dbReference type="PANTHER" id="PTHR44591:SF3">
    <property type="entry name" value="RESPONSE REGULATORY DOMAIN-CONTAINING PROTEIN"/>
    <property type="match status" value="1"/>
</dbReference>
<dbReference type="PANTHER" id="PTHR44591">
    <property type="entry name" value="STRESS RESPONSE REGULATOR PROTEIN 1"/>
    <property type="match status" value="1"/>
</dbReference>
<evidence type="ECO:0000256" key="1">
    <source>
        <dbReference type="ARBA" id="ARBA00022553"/>
    </source>
</evidence>
<feature type="compositionally biased region" description="Low complexity" evidence="3">
    <location>
        <begin position="186"/>
        <end position="198"/>
    </location>
</feature>
<keyword evidence="1" id="KW-0597">Phosphoprotein</keyword>
<dbReference type="SMART" id="SM00448">
    <property type="entry name" value="REC"/>
    <property type="match status" value="1"/>
</dbReference>
<evidence type="ECO:0000313" key="6">
    <source>
        <dbReference type="Proteomes" id="UP000782312"/>
    </source>
</evidence>
<feature type="compositionally biased region" description="Basic and acidic residues" evidence="3">
    <location>
        <begin position="292"/>
        <end position="310"/>
    </location>
</feature>
<dbReference type="AlphaFoldDB" id="A0A932HY65"/>
<feature type="domain" description="Response regulatory" evidence="4">
    <location>
        <begin position="3"/>
        <end position="119"/>
    </location>
</feature>
<feature type="region of interest" description="Disordered" evidence="3">
    <location>
        <begin position="177"/>
        <end position="261"/>
    </location>
</feature>